<dbReference type="GO" id="GO:0006950">
    <property type="term" value="P:response to stress"/>
    <property type="evidence" value="ECO:0007669"/>
    <property type="project" value="TreeGrafter"/>
</dbReference>
<feature type="domain" description="HTH marR-type" evidence="1">
    <location>
        <begin position="18"/>
        <end position="154"/>
    </location>
</feature>
<dbReference type="PANTHER" id="PTHR33164:SF99">
    <property type="entry name" value="MARR FAMILY REGULATORY PROTEIN"/>
    <property type="match status" value="1"/>
</dbReference>
<dbReference type="GO" id="GO:0003700">
    <property type="term" value="F:DNA-binding transcription factor activity"/>
    <property type="evidence" value="ECO:0007669"/>
    <property type="project" value="InterPro"/>
</dbReference>
<dbReference type="Gene3D" id="1.10.10.10">
    <property type="entry name" value="Winged helix-like DNA-binding domain superfamily/Winged helix DNA-binding domain"/>
    <property type="match status" value="1"/>
</dbReference>
<dbReference type="InterPro" id="IPR000835">
    <property type="entry name" value="HTH_MarR-typ"/>
</dbReference>
<dbReference type="InterPro" id="IPR036388">
    <property type="entry name" value="WH-like_DNA-bd_sf"/>
</dbReference>
<evidence type="ECO:0000313" key="2">
    <source>
        <dbReference type="EMBL" id="XAY06932.1"/>
    </source>
</evidence>
<gene>
    <name evidence="2" type="ORF">DSM112329_03810</name>
</gene>
<dbReference type="AlphaFoldDB" id="A0AAU7AZM2"/>
<dbReference type="RefSeq" id="WP_354698145.1">
    <property type="nucleotide sequence ID" value="NZ_CP114014.1"/>
</dbReference>
<dbReference type="PRINTS" id="PR00598">
    <property type="entry name" value="HTHMARR"/>
</dbReference>
<organism evidence="2">
    <name type="scientific">Paraconexibacter sp. AEG42_29</name>
    <dbReference type="NCBI Taxonomy" id="2997339"/>
    <lineage>
        <taxon>Bacteria</taxon>
        <taxon>Bacillati</taxon>
        <taxon>Actinomycetota</taxon>
        <taxon>Thermoleophilia</taxon>
        <taxon>Solirubrobacterales</taxon>
        <taxon>Paraconexibacteraceae</taxon>
        <taxon>Paraconexibacter</taxon>
    </lineage>
</organism>
<dbReference type="Pfam" id="PF12802">
    <property type="entry name" value="MarR_2"/>
    <property type="match status" value="1"/>
</dbReference>
<dbReference type="SUPFAM" id="SSF46785">
    <property type="entry name" value="Winged helix' DNA-binding domain"/>
    <property type="match status" value="1"/>
</dbReference>
<dbReference type="PANTHER" id="PTHR33164">
    <property type="entry name" value="TRANSCRIPTIONAL REGULATOR, MARR FAMILY"/>
    <property type="match status" value="1"/>
</dbReference>
<reference evidence="2" key="1">
    <citation type="submission" date="2022-12" db="EMBL/GenBank/DDBJ databases">
        <title>Paraconexibacter alkalitolerans sp. nov. and Baekduia alba sp. nov., isolated from soil and emended description of the genera Paraconexibacter (Chun et al., 2020) and Baekduia (An et al., 2020).</title>
        <authorList>
            <person name="Vieira S."/>
            <person name="Huber K.J."/>
            <person name="Geppert A."/>
            <person name="Wolf J."/>
            <person name="Neumann-Schaal M."/>
            <person name="Muesken M."/>
            <person name="Overmann J."/>
        </authorList>
    </citation>
    <scope>NUCLEOTIDE SEQUENCE</scope>
    <source>
        <strain evidence="2">AEG42_29</strain>
    </source>
</reference>
<dbReference type="EMBL" id="CP114014">
    <property type="protein sequence ID" value="XAY06932.1"/>
    <property type="molecule type" value="Genomic_DNA"/>
</dbReference>
<dbReference type="KEGG" id="parq:DSM112329_03810"/>
<dbReference type="SMART" id="SM00347">
    <property type="entry name" value="HTH_MARR"/>
    <property type="match status" value="1"/>
</dbReference>
<dbReference type="InterPro" id="IPR039422">
    <property type="entry name" value="MarR/SlyA-like"/>
</dbReference>
<evidence type="ECO:0000259" key="1">
    <source>
        <dbReference type="PROSITE" id="PS50995"/>
    </source>
</evidence>
<accession>A0AAU7AZM2</accession>
<dbReference type="InterPro" id="IPR036390">
    <property type="entry name" value="WH_DNA-bd_sf"/>
</dbReference>
<proteinExistence type="predicted"/>
<sequence length="170" mass="18397">MSTIEQTSTSSAPLDERELRAWRGLLRAHASMCKALDAELEAEHGLPLTTYEVLMYMHDAPSRKMRMCDLADCILLSRSGLTRLIDRLQRDGLVARQSCSSDARGAYAVLTDAGVETLAAARATHLAGVRRLFLSRFTPQEQELLGDAWERVLPGAGAPGAPGACAEPAC</sequence>
<protein>
    <recommendedName>
        <fullName evidence="1">HTH marR-type domain-containing protein</fullName>
    </recommendedName>
</protein>
<dbReference type="PROSITE" id="PS50995">
    <property type="entry name" value="HTH_MARR_2"/>
    <property type="match status" value="1"/>
</dbReference>
<name>A0AAU7AZM2_9ACTN</name>